<dbReference type="NCBIfam" id="TIGR00044">
    <property type="entry name" value="YggS family pyridoxal phosphate-dependent enzyme"/>
    <property type="match status" value="1"/>
</dbReference>
<dbReference type="Pfam" id="PF01168">
    <property type="entry name" value="Ala_racemase_N"/>
    <property type="match status" value="1"/>
</dbReference>
<evidence type="ECO:0000256" key="1">
    <source>
        <dbReference type="ARBA" id="ARBA00022898"/>
    </source>
</evidence>
<dbReference type="CDD" id="cd00635">
    <property type="entry name" value="PLPDE_III_YBL036c_like"/>
    <property type="match status" value="1"/>
</dbReference>
<feature type="modified residue" description="N6-(pyridoxal phosphate)lysine" evidence="2 3">
    <location>
        <position position="35"/>
    </location>
</feature>
<dbReference type="RefSeq" id="WP_125558933.1">
    <property type="nucleotide sequence ID" value="NZ_RBVX01000026.1"/>
</dbReference>
<gene>
    <name evidence="6" type="ORF">D7Z54_21690</name>
</gene>
<dbReference type="SUPFAM" id="SSF51419">
    <property type="entry name" value="PLP-binding barrel"/>
    <property type="match status" value="1"/>
</dbReference>
<keyword evidence="1 2" id="KW-0663">Pyridoxal phosphate</keyword>
<dbReference type="PANTHER" id="PTHR10146:SF14">
    <property type="entry name" value="PYRIDOXAL PHOSPHATE HOMEOSTASIS PROTEIN"/>
    <property type="match status" value="1"/>
</dbReference>
<dbReference type="OrthoDB" id="9804072at2"/>
<comment type="cofactor">
    <cofactor evidence="3">
        <name>pyridoxal 5'-phosphate</name>
        <dbReference type="ChEBI" id="CHEBI:597326"/>
    </cofactor>
</comment>
<evidence type="ECO:0000256" key="2">
    <source>
        <dbReference type="HAMAP-Rule" id="MF_02087"/>
    </source>
</evidence>
<comment type="similarity">
    <text evidence="2 4">Belongs to the pyridoxal phosphate-binding protein YggS/PROSC family.</text>
</comment>
<feature type="domain" description="Alanine racemase N-terminal" evidence="5">
    <location>
        <begin position="7"/>
        <end position="225"/>
    </location>
</feature>
<sequence length="227" mass="25824">MEVRDNLEELEQTIHQACKRSGRTRDDVNIVAVTKYVSTNKALEAVEAGIFHIGENRVEGALEKWEACKNKVAFHFIGTLQSKKVKHVIGKYDYFHSLDRLSLAQEMQKRCQDGEKVQCFVQVNVSGEESKEGLDEKEVMNFISELKDYPAIEVIGLMTMAPFVEDPENARPVFQRLRHLRNEIRDKGFAHAPCRHLSMGMSNDFPIAIEEGATFVRIGTQLVGKEE</sequence>
<evidence type="ECO:0000256" key="3">
    <source>
        <dbReference type="PIRSR" id="PIRSR004848-1"/>
    </source>
</evidence>
<evidence type="ECO:0000256" key="4">
    <source>
        <dbReference type="RuleBase" id="RU004514"/>
    </source>
</evidence>
<dbReference type="AlphaFoldDB" id="A0A428MYU4"/>
<dbReference type="EMBL" id="RBVX01000026">
    <property type="protein sequence ID" value="RSL31301.1"/>
    <property type="molecule type" value="Genomic_DNA"/>
</dbReference>
<dbReference type="InterPro" id="IPR011078">
    <property type="entry name" value="PyrdxlP_homeostasis"/>
</dbReference>
<dbReference type="FunFam" id="3.20.20.10:FF:000011">
    <property type="entry name" value="Pyridoxal phosphate homeostasis protein"/>
    <property type="match status" value="1"/>
</dbReference>
<dbReference type="Gene3D" id="3.20.20.10">
    <property type="entry name" value="Alanine racemase"/>
    <property type="match status" value="1"/>
</dbReference>
<protein>
    <recommendedName>
        <fullName evidence="2">Pyridoxal phosphate homeostasis protein</fullName>
        <shortName evidence="2">PLP homeostasis protein</shortName>
    </recommendedName>
</protein>
<proteinExistence type="inferred from homology"/>
<dbReference type="InterPro" id="IPR001608">
    <property type="entry name" value="Ala_racemase_N"/>
</dbReference>
<comment type="function">
    <text evidence="2">Pyridoxal 5'-phosphate (PLP)-binding protein, which is involved in PLP homeostasis.</text>
</comment>
<comment type="caution">
    <text evidence="6">The sequence shown here is derived from an EMBL/GenBank/DDBJ whole genome shotgun (WGS) entry which is preliminary data.</text>
</comment>
<dbReference type="PIRSF" id="PIRSF004848">
    <property type="entry name" value="YBL036c_PLPDEIII"/>
    <property type="match status" value="1"/>
</dbReference>
<reference evidence="6 7" key="1">
    <citation type="submission" date="2018-10" db="EMBL/GenBank/DDBJ databases">
        <title>Draft genome sequence of Bacillus salarius IM0101, isolated from a hypersaline soil in Inner Mongolia, China.</title>
        <authorList>
            <person name="Yamprayoonswat W."/>
            <person name="Boonvisut S."/>
            <person name="Jumpathong W."/>
            <person name="Sittihan S."/>
            <person name="Ruangsuj P."/>
            <person name="Wanthongcharoen S."/>
            <person name="Thongpramul N."/>
            <person name="Pimmason S."/>
            <person name="Yu B."/>
            <person name="Yasawong M."/>
        </authorList>
    </citation>
    <scope>NUCLEOTIDE SEQUENCE [LARGE SCALE GENOMIC DNA]</scope>
    <source>
        <strain evidence="6 7">IM0101</strain>
    </source>
</reference>
<dbReference type="HAMAP" id="MF_02087">
    <property type="entry name" value="PLP_homeostasis"/>
    <property type="match status" value="1"/>
</dbReference>
<dbReference type="PANTHER" id="PTHR10146">
    <property type="entry name" value="PROLINE SYNTHETASE CO-TRANSCRIBED BACTERIAL HOMOLOG PROTEIN"/>
    <property type="match status" value="1"/>
</dbReference>
<dbReference type="InterPro" id="IPR029066">
    <property type="entry name" value="PLP-binding_barrel"/>
</dbReference>
<keyword evidence="7" id="KW-1185">Reference proteome</keyword>
<organism evidence="6 7">
    <name type="scientific">Salibacterium salarium</name>
    <dbReference type="NCBI Taxonomy" id="284579"/>
    <lineage>
        <taxon>Bacteria</taxon>
        <taxon>Bacillati</taxon>
        <taxon>Bacillota</taxon>
        <taxon>Bacilli</taxon>
        <taxon>Bacillales</taxon>
        <taxon>Bacillaceae</taxon>
    </lineage>
</organism>
<evidence type="ECO:0000259" key="5">
    <source>
        <dbReference type="Pfam" id="PF01168"/>
    </source>
</evidence>
<name>A0A428MYU4_9BACI</name>
<accession>A0A428MYU4</accession>
<evidence type="ECO:0000313" key="7">
    <source>
        <dbReference type="Proteomes" id="UP000275076"/>
    </source>
</evidence>
<dbReference type="GO" id="GO:0030170">
    <property type="term" value="F:pyridoxal phosphate binding"/>
    <property type="evidence" value="ECO:0007669"/>
    <property type="project" value="UniProtKB-UniRule"/>
</dbReference>
<evidence type="ECO:0000313" key="6">
    <source>
        <dbReference type="EMBL" id="RSL31301.1"/>
    </source>
</evidence>
<dbReference type="Proteomes" id="UP000275076">
    <property type="component" value="Unassembled WGS sequence"/>
</dbReference>
<dbReference type="PROSITE" id="PS01211">
    <property type="entry name" value="UPF0001"/>
    <property type="match status" value="1"/>
</dbReference>